<protein>
    <submittedName>
        <fullName evidence="2">Uncharacterized protein</fullName>
    </submittedName>
</protein>
<sequence>MKIDKSQCGNTLAFYVYVGKDLSNSDKVELGGAGSVIPPEWDPDDSNNSDR</sequence>
<dbReference type="Proteomes" id="UP000078224">
    <property type="component" value="Unassembled WGS sequence"/>
</dbReference>
<reference evidence="2 3" key="1">
    <citation type="submission" date="2016-04" db="EMBL/GenBank/DDBJ databases">
        <title>ATOL: Assembling a taxonomically balanced genome-scale reconstruction of the evolutionary history of the Enterobacteriaceae.</title>
        <authorList>
            <person name="Plunkett G.III."/>
            <person name="Neeno-Eckwall E.C."/>
            <person name="Glasner J.D."/>
            <person name="Perna N.T."/>
        </authorList>
    </citation>
    <scope>NUCLEOTIDE SEQUENCE [LARGE SCALE GENOMIC DNA]</scope>
    <source>
        <strain evidence="2 3">ATCC 35613</strain>
    </source>
</reference>
<evidence type="ECO:0000313" key="2">
    <source>
        <dbReference type="EMBL" id="OAT48408.1"/>
    </source>
</evidence>
<proteinExistence type="predicted"/>
<keyword evidence="3" id="KW-1185">Reference proteome</keyword>
<evidence type="ECO:0000313" key="3">
    <source>
        <dbReference type="Proteomes" id="UP000078224"/>
    </source>
</evidence>
<dbReference type="AlphaFoldDB" id="A0A1B7JKG5"/>
<comment type="caution">
    <text evidence="2">The sequence shown here is derived from an EMBL/GenBank/DDBJ whole genome shotgun (WGS) entry which is preliminary data.</text>
</comment>
<dbReference type="EMBL" id="LXEW01000047">
    <property type="protein sequence ID" value="OAT48408.1"/>
    <property type="molecule type" value="Genomic_DNA"/>
</dbReference>
<dbReference type="PATRIC" id="fig|1354272.4.peg.3428"/>
<evidence type="ECO:0000256" key="1">
    <source>
        <dbReference type="SAM" id="MobiDB-lite"/>
    </source>
</evidence>
<accession>A0A1B7JKG5</accession>
<organism evidence="2 3">
    <name type="scientific">Providencia heimbachae ATCC 35613</name>
    <dbReference type="NCBI Taxonomy" id="1354272"/>
    <lineage>
        <taxon>Bacteria</taxon>
        <taxon>Pseudomonadati</taxon>
        <taxon>Pseudomonadota</taxon>
        <taxon>Gammaproteobacteria</taxon>
        <taxon>Enterobacterales</taxon>
        <taxon>Morganellaceae</taxon>
        <taxon>Providencia</taxon>
    </lineage>
</organism>
<gene>
    <name evidence="2" type="ORF">M998_3353</name>
</gene>
<feature type="compositionally biased region" description="Acidic residues" evidence="1">
    <location>
        <begin position="41"/>
        <end position="51"/>
    </location>
</feature>
<name>A0A1B7JKG5_9GAMM</name>
<feature type="region of interest" description="Disordered" evidence="1">
    <location>
        <begin position="31"/>
        <end position="51"/>
    </location>
</feature>